<dbReference type="Pfam" id="PF01075">
    <property type="entry name" value="Glyco_transf_9"/>
    <property type="match status" value="1"/>
</dbReference>
<dbReference type="CDD" id="cd03789">
    <property type="entry name" value="GT9_LPS_heptosyltransferase"/>
    <property type="match status" value="1"/>
</dbReference>
<dbReference type="Proteomes" id="UP000315525">
    <property type="component" value="Unassembled WGS sequence"/>
</dbReference>
<dbReference type="GO" id="GO:0005829">
    <property type="term" value="C:cytosol"/>
    <property type="evidence" value="ECO:0007669"/>
    <property type="project" value="TreeGrafter"/>
</dbReference>
<evidence type="ECO:0000256" key="2">
    <source>
        <dbReference type="ARBA" id="ARBA00022679"/>
    </source>
</evidence>
<accession>A0A523UXK7</accession>
<proteinExistence type="predicted"/>
<dbReference type="Gene3D" id="3.40.50.2000">
    <property type="entry name" value="Glycogen Phosphorylase B"/>
    <property type="match status" value="2"/>
</dbReference>
<dbReference type="InterPro" id="IPR002201">
    <property type="entry name" value="Glyco_trans_9"/>
</dbReference>
<keyword evidence="1" id="KW-0328">Glycosyltransferase</keyword>
<evidence type="ECO:0000313" key="4">
    <source>
        <dbReference type="Proteomes" id="UP000315525"/>
    </source>
</evidence>
<dbReference type="AlphaFoldDB" id="A0A523UXK7"/>
<dbReference type="SUPFAM" id="SSF53756">
    <property type="entry name" value="UDP-Glycosyltransferase/glycogen phosphorylase"/>
    <property type="match status" value="1"/>
</dbReference>
<organism evidence="3 4">
    <name type="scientific">candidate division TA06 bacterium</name>
    <dbReference type="NCBI Taxonomy" id="2250710"/>
    <lineage>
        <taxon>Bacteria</taxon>
        <taxon>Bacteria division TA06</taxon>
    </lineage>
</organism>
<protein>
    <submittedName>
        <fullName evidence="3">Glycosyltransferase family 9 protein</fullName>
    </submittedName>
</protein>
<dbReference type="PANTHER" id="PTHR30160">
    <property type="entry name" value="TETRAACYLDISACCHARIDE 4'-KINASE-RELATED"/>
    <property type="match status" value="1"/>
</dbReference>
<dbReference type="GO" id="GO:0009244">
    <property type="term" value="P:lipopolysaccharide core region biosynthetic process"/>
    <property type="evidence" value="ECO:0007669"/>
    <property type="project" value="TreeGrafter"/>
</dbReference>
<evidence type="ECO:0000256" key="1">
    <source>
        <dbReference type="ARBA" id="ARBA00022676"/>
    </source>
</evidence>
<dbReference type="EMBL" id="SOJN01000025">
    <property type="protein sequence ID" value="TET47272.1"/>
    <property type="molecule type" value="Genomic_DNA"/>
</dbReference>
<sequence>MRILVVRTDRMGDVLLSTPVPRALKKASRDNHVTMMLTQYAKPIVEKSPYVDDVFEYASNESDRDLIGRLKRGEYDVAILLHPTFRLAWVLARAHIPRRIGTASRVYSVLFNERISMRRSVSALHEVECNLAMVKGLCGTGESWLPEIFIDDEEKNGASENLENLGLNSRRFTVIHPGSGGSARNWPVSYFSTLADAVLSRMGMKVLVTGGPGEEELVSEMTSLMSSTPVTVIGGFGIRELAAVLQNARLLVTNSTGPMHLATAVGTPVVAIFCPIVGCSPGRWGPLGNGNAVLMPDVVACKKCTGEKCVYYDCMERVSVDSVLGAVKSLLTH</sequence>
<reference evidence="3 4" key="1">
    <citation type="submission" date="2019-03" db="EMBL/GenBank/DDBJ databases">
        <title>Metabolic potential of uncultured bacteria and archaea associated with petroleum seepage in deep-sea sediments.</title>
        <authorList>
            <person name="Dong X."/>
            <person name="Hubert C."/>
        </authorList>
    </citation>
    <scope>NUCLEOTIDE SEQUENCE [LARGE SCALE GENOMIC DNA]</scope>
    <source>
        <strain evidence="3">E44_bin18</strain>
    </source>
</reference>
<comment type="caution">
    <text evidence="3">The sequence shown here is derived from an EMBL/GenBank/DDBJ whole genome shotgun (WGS) entry which is preliminary data.</text>
</comment>
<gene>
    <name evidence="3" type="ORF">E3J62_01985</name>
</gene>
<keyword evidence="2 3" id="KW-0808">Transferase</keyword>
<evidence type="ECO:0000313" key="3">
    <source>
        <dbReference type="EMBL" id="TET47272.1"/>
    </source>
</evidence>
<name>A0A523UXK7_UNCT6</name>
<dbReference type="InterPro" id="IPR051199">
    <property type="entry name" value="LPS_LOS_Heptosyltrfase"/>
</dbReference>
<dbReference type="GO" id="GO:0008713">
    <property type="term" value="F:ADP-heptose-lipopolysaccharide heptosyltransferase activity"/>
    <property type="evidence" value="ECO:0007669"/>
    <property type="project" value="TreeGrafter"/>
</dbReference>